<protein>
    <submittedName>
        <fullName evidence="3">Uncharacterized protein</fullName>
    </submittedName>
</protein>
<dbReference type="EMBL" id="KV919230">
    <property type="protein sequence ID" value="OSX70635.1"/>
    <property type="molecule type" value="Genomic_DNA"/>
</dbReference>
<accession>A0A1X6NPY5</accession>
<evidence type="ECO:0000256" key="2">
    <source>
        <dbReference type="SAM" id="Phobius"/>
    </source>
</evidence>
<keyword evidence="2" id="KW-0812">Transmembrane</keyword>
<feature type="region of interest" description="Disordered" evidence="1">
    <location>
        <begin position="1"/>
        <end position="165"/>
    </location>
</feature>
<organism evidence="3 4">
    <name type="scientific">Porphyra umbilicalis</name>
    <name type="common">Purple laver</name>
    <name type="synonym">Red alga</name>
    <dbReference type="NCBI Taxonomy" id="2786"/>
    <lineage>
        <taxon>Eukaryota</taxon>
        <taxon>Rhodophyta</taxon>
        <taxon>Bangiophyceae</taxon>
        <taxon>Bangiales</taxon>
        <taxon>Bangiaceae</taxon>
        <taxon>Porphyra</taxon>
    </lineage>
</organism>
<keyword evidence="2" id="KW-1133">Transmembrane helix</keyword>
<evidence type="ECO:0000313" key="4">
    <source>
        <dbReference type="Proteomes" id="UP000218209"/>
    </source>
</evidence>
<gene>
    <name evidence="3" type="ORF">BU14_0707s0008</name>
</gene>
<sequence length="250" mass="26114">MGRPVQPPRSRHRQRRRPHHTGRARRSCRARRLRRRRPWPPSASSRAQGRWLRLGAAPLGRRRPRSRRPGRRRPRRLAGRCHRGCHPRQRPRCRYHLAPRRRHSSLGRRSRATGHGVECRQGAAARGARTGRGRKTAAAARGARTGGGRKTAAAARGARTGGERKTAAGAGAGAAAGAAAAAAGAGAAAAAAVAAAVAVVVVVVVAAAAAAVTARQWPPTGTLPAGTGAAARTGGRSRARRQRGAPESGG</sequence>
<feature type="transmembrane region" description="Helical" evidence="2">
    <location>
        <begin position="191"/>
        <end position="212"/>
    </location>
</feature>
<evidence type="ECO:0000313" key="3">
    <source>
        <dbReference type="EMBL" id="OSX70635.1"/>
    </source>
</evidence>
<name>A0A1X6NPY5_PORUM</name>
<evidence type="ECO:0000256" key="1">
    <source>
        <dbReference type="SAM" id="MobiDB-lite"/>
    </source>
</evidence>
<feature type="compositionally biased region" description="Low complexity" evidence="1">
    <location>
        <begin position="42"/>
        <end position="59"/>
    </location>
</feature>
<feature type="compositionally biased region" description="Basic residues" evidence="1">
    <location>
        <begin position="60"/>
        <end position="112"/>
    </location>
</feature>
<keyword evidence="4" id="KW-1185">Reference proteome</keyword>
<proteinExistence type="predicted"/>
<feature type="transmembrane region" description="Helical" evidence="2">
    <location>
        <begin position="166"/>
        <end position="185"/>
    </location>
</feature>
<feature type="compositionally biased region" description="Basic residues" evidence="1">
    <location>
        <begin position="9"/>
        <end position="38"/>
    </location>
</feature>
<keyword evidence="2" id="KW-0472">Membrane</keyword>
<reference evidence="3 4" key="1">
    <citation type="submission" date="2017-03" db="EMBL/GenBank/DDBJ databases">
        <title>WGS assembly of Porphyra umbilicalis.</title>
        <authorList>
            <person name="Brawley S.H."/>
            <person name="Blouin N.A."/>
            <person name="Ficko-Blean E."/>
            <person name="Wheeler G.L."/>
            <person name="Lohr M."/>
            <person name="Goodson H.V."/>
            <person name="Jenkins J.W."/>
            <person name="Blaby-Haas C.E."/>
            <person name="Helliwell K.E."/>
            <person name="Chan C."/>
            <person name="Marriage T."/>
            <person name="Bhattacharya D."/>
            <person name="Klein A.S."/>
            <person name="Badis Y."/>
            <person name="Brodie J."/>
            <person name="Cao Y."/>
            <person name="Collen J."/>
            <person name="Dittami S.M."/>
            <person name="Gachon C.M."/>
            <person name="Green B.R."/>
            <person name="Karpowicz S."/>
            <person name="Kim J.W."/>
            <person name="Kudahl U."/>
            <person name="Lin S."/>
            <person name="Michel G."/>
            <person name="Mittag M."/>
            <person name="Olson B.J."/>
            <person name="Pangilinan J."/>
            <person name="Peng Y."/>
            <person name="Qiu H."/>
            <person name="Shu S."/>
            <person name="Singer J.T."/>
            <person name="Smith A.G."/>
            <person name="Sprecher B.N."/>
            <person name="Wagner V."/>
            <person name="Wang W."/>
            <person name="Wang Z.-Y."/>
            <person name="Yan J."/>
            <person name="Yarish C."/>
            <person name="Zoeuner-Riek S."/>
            <person name="Zhuang Y."/>
            <person name="Zou Y."/>
            <person name="Lindquist E.A."/>
            <person name="Grimwood J."/>
            <person name="Barry K."/>
            <person name="Rokhsar D.S."/>
            <person name="Schmutz J."/>
            <person name="Stiller J.W."/>
            <person name="Grossman A.R."/>
            <person name="Prochnik S.E."/>
        </authorList>
    </citation>
    <scope>NUCLEOTIDE SEQUENCE [LARGE SCALE GENOMIC DNA]</scope>
    <source>
        <strain evidence="3">4086291</strain>
    </source>
</reference>
<dbReference type="Proteomes" id="UP000218209">
    <property type="component" value="Unassembled WGS sequence"/>
</dbReference>
<feature type="compositionally biased region" description="Low complexity" evidence="1">
    <location>
        <begin position="217"/>
        <end position="234"/>
    </location>
</feature>
<dbReference type="AlphaFoldDB" id="A0A1X6NPY5"/>
<feature type="region of interest" description="Disordered" evidence="1">
    <location>
        <begin position="217"/>
        <end position="250"/>
    </location>
</feature>